<organism evidence="2 3">
    <name type="scientific">Vibrio pectenicida</name>
    <dbReference type="NCBI Taxonomy" id="62763"/>
    <lineage>
        <taxon>Bacteria</taxon>
        <taxon>Pseudomonadati</taxon>
        <taxon>Pseudomonadota</taxon>
        <taxon>Gammaproteobacteria</taxon>
        <taxon>Vibrionales</taxon>
        <taxon>Vibrionaceae</taxon>
        <taxon>Vibrio</taxon>
    </lineage>
</organism>
<sequence length="109" mass="12467">MMIFEFLTPAGKYLLPYLNEISIALIACLLVIFGGEINKLLRKFVRNRHFLVRTIIFILINAFGYGLIIVKATPYLTRTLHSLDAGIMFSIVVVCFIFIGSWAQRNQQI</sequence>
<evidence type="ECO:0000313" key="3">
    <source>
        <dbReference type="Proteomes" id="UP000269041"/>
    </source>
</evidence>
<dbReference type="EMBL" id="RSFA01000007">
    <property type="protein sequence ID" value="RSD32584.1"/>
    <property type="molecule type" value="Genomic_DNA"/>
</dbReference>
<accession>A0A3R9E228</accession>
<gene>
    <name evidence="2" type="ORF">EJA03_03160</name>
</gene>
<proteinExistence type="predicted"/>
<keyword evidence="1" id="KW-0812">Transmembrane</keyword>
<dbReference type="OrthoDB" id="6196761at2"/>
<keyword evidence="1" id="KW-0472">Membrane</keyword>
<feature type="transmembrane region" description="Helical" evidence="1">
    <location>
        <begin position="50"/>
        <end position="70"/>
    </location>
</feature>
<dbReference type="Proteomes" id="UP000269041">
    <property type="component" value="Unassembled WGS sequence"/>
</dbReference>
<evidence type="ECO:0000313" key="2">
    <source>
        <dbReference type="EMBL" id="RSD32584.1"/>
    </source>
</evidence>
<reference evidence="2 3" key="1">
    <citation type="submission" date="2018-12" db="EMBL/GenBank/DDBJ databases">
        <title>Genomic taxonomy of the Vibrionaceae family.</title>
        <authorList>
            <person name="Gomez-Gil B."/>
            <person name="Enciso-Ibarra K."/>
        </authorList>
    </citation>
    <scope>NUCLEOTIDE SEQUENCE [LARGE SCALE GENOMIC DNA]</scope>
    <source>
        <strain evidence="2 3">CAIM 594</strain>
    </source>
</reference>
<name>A0A3R9E228_9VIBR</name>
<keyword evidence="3" id="KW-1185">Reference proteome</keyword>
<dbReference type="InterPro" id="IPR021813">
    <property type="entry name" value="DUF3392"/>
</dbReference>
<dbReference type="AlphaFoldDB" id="A0A3R9E228"/>
<dbReference type="RefSeq" id="WP_125319793.1">
    <property type="nucleotide sequence ID" value="NZ_AP024889.1"/>
</dbReference>
<evidence type="ECO:0000256" key="1">
    <source>
        <dbReference type="SAM" id="Phobius"/>
    </source>
</evidence>
<keyword evidence="1" id="KW-1133">Transmembrane helix</keyword>
<comment type="caution">
    <text evidence="2">The sequence shown here is derived from an EMBL/GenBank/DDBJ whole genome shotgun (WGS) entry which is preliminary data.</text>
</comment>
<protein>
    <submittedName>
        <fullName evidence="2">DUF3392 domain-containing protein</fullName>
    </submittedName>
</protein>
<feature type="transmembrane region" description="Helical" evidence="1">
    <location>
        <begin position="82"/>
        <end position="103"/>
    </location>
</feature>
<dbReference type="Pfam" id="PF11872">
    <property type="entry name" value="DUF3392"/>
    <property type="match status" value="1"/>
</dbReference>
<feature type="transmembrane region" description="Helical" evidence="1">
    <location>
        <begin position="20"/>
        <end position="38"/>
    </location>
</feature>